<proteinExistence type="inferred from homology"/>
<reference evidence="17 18" key="1">
    <citation type="submission" date="2018-09" db="EMBL/GenBank/DDBJ databases">
        <title>Comparative Genomics of Wolbachia-Cardinium Dual Endosymbiosis in a Plant-Parasitic Nematode.</title>
        <authorList>
            <person name="Brown A.M.V."/>
            <person name="Wasala S.K."/>
            <person name="Howe D.K."/>
            <person name="Peetz A.B."/>
            <person name="Zasada I.A."/>
            <person name="Denver D.R."/>
        </authorList>
    </citation>
    <scope>NUCLEOTIDE SEQUENCE [LARGE SCALE GENOMIC DNA]</scope>
    <source>
        <strain evidence="17 18">Pp_1</strain>
    </source>
</reference>
<evidence type="ECO:0000256" key="6">
    <source>
        <dbReference type="ARBA" id="ARBA00022769"/>
    </source>
</evidence>
<evidence type="ECO:0000256" key="11">
    <source>
        <dbReference type="ARBA" id="ARBA00026033"/>
    </source>
</evidence>
<dbReference type="PANTHER" id="PTHR24029">
    <property type="entry name" value="UVRABC SYSTEM PROTEIN B"/>
    <property type="match status" value="1"/>
</dbReference>
<dbReference type="Pfam" id="PF04851">
    <property type="entry name" value="ResIII"/>
    <property type="match status" value="1"/>
</dbReference>
<sequence length="684" mass="77778">MTFELISPYKPAGDQPKAIIELVQNINQGISSQVLMGVTGSGKTFTIANTIHELNKPTLVISHNKTLAAQLYSELRTFFPNNAVEYFVSYYDYYQPEVYLPTSGVYIEKALAINDELERLRLSAVAALLSDRRDVIVVASVSCIYGIGKPEAFKKNSYLFKTGTQLSRNNLLKIFVDMLYSRNDEAFTRSHFRVKGDTIDLFVAYGDYAYRFVFWGDELEAIYMIDPSSGKKIKEVQEAFIFPANLFVTSKDVLQEAIKKIQIDLHTQTAFLEKIGKFEEAKRLKEKTELDLEMIKELGYCSGIENYSRYIDGRSAGERPFCLLDYFPQDYLMVIDESHVTIPQFKAMWKGDRARKVNLVEHGFRLPSAMDNRPLNFNEFEKLIGQIIFVSATPADYELEAAGGVVIEQIIRPTGLVDPQIEVRPSINQVHNILEEIHQVVQKGERALITTLTKRMAEELTDYLVRAGIRCRYIHSGVKTLDRVVILNELRNGVFDVLVGVNLLREGLDLPQASLMLILDADKEGFLRNARSLIQTIGRVARHAQGGVIMYADTITASMEQAISETKRRRNLQIDYNVKHHITPISVQQKQANIDLQEGIIETPCKDTQYYIHYEDEADVAAVSDITTPYGKKKTMVERIKILEKQMYEAAAELRFLEADRLKETIENLKKLPNSKAKKTAIKS</sequence>
<evidence type="ECO:0000259" key="14">
    <source>
        <dbReference type="PROSITE" id="PS50151"/>
    </source>
</evidence>
<feature type="short sequence motif" description="Beta-hairpin" evidence="13">
    <location>
        <begin position="90"/>
        <end position="113"/>
    </location>
</feature>
<comment type="subcellular location">
    <subcellularLocation>
        <location evidence="1 13">Cytoplasm</location>
    </subcellularLocation>
</comment>
<dbReference type="InterPro" id="IPR001943">
    <property type="entry name" value="UVR_dom"/>
</dbReference>
<comment type="similarity">
    <text evidence="2 13">Belongs to the UvrB family.</text>
</comment>
<accession>A0A3N2QBG9</accession>
<dbReference type="InterPro" id="IPR036876">
    <property type="entry name" value="UVR_dom_sf"/>
</dbReference>
<evidence type="ECO:0000256" key="5">
    <source>
        <dbReference type="ARBA" id="ARBA00022763"/>
    </source>
</evidence>
<keyword evidence="4 13" id="KW-0547">Nucleotide-binding</keyword>
<dbReference type="GO" id="GO:0003677">
    <property type="term" value="F:DNA binding"/>
    <property type="evidence" value="ECO:0007669"/>
    <property type="project" value="UniProtKB-UniRule"/>
</dbReference>
<evidence type="ECO:0000259" key="16">
    <source>
        <dbReference type="PROSITE" id="PS51194"/>
    </source>
</evidence>
<dbReference type="GO" id="GO:0006289">
    <property type="term" value="P:nucleotide-excision repair"/>
    <property type="evidence" value="ECO:0007669"/>
    <property type="project" value="UniProtKB-UniRule"/>
</dbReference>
<dbReference type="CDD" id="cd17916">
    <property type="entry name" value="DEXHc_UvrB"/>
    <property type="match status" value="1"/>
</dbReference>
<gene>
    <name evidence="13 17" type="primary">uvrB</name>
    <name evidence="17" type="ORF">EDM02_04480</name>
</gene>
<dbReference type="InterPro" id="IPR024759">
    <property type="entry name" value="UvrB_YAD/RRR_dom"/>
</dbReference>
<keyword evidence="5 13" id="KW-0227">DNA damage</keyword>
<dbReference type="PROSITE" id="PS50151">
    <property type="entry name" value="UVR"/>
    <property type="match status" value="1"/>
</dbReference>
<dbReference type="InterPro" id="IPR004807">
    <property type="entry name" value="UvrB"/>
</dbReference>
<comment type="subunit">
    <text evidence="11 13">Forms a heterotetramer with UvrA during the search for lesions. Interacts with UvrC in an incision complex.</text>
</comment>
<dbReference type="SUPFAM" id="SSF46600">
    <property type="entry name" value="C-terminal UvrC-binding domain of UvrB"/>
    <property type="match status" value="1"/>
</dbReference>
<evidence type="ECO:0000256" key="3">
    <source>
        <dbReference type="ARBA" id="ARBA00022490"/>
    </source>
</evidence>
<dbReference type="GO" id="GO:0005524">
    <property type="term" value="F:ATP binding"/>
    <property type="evidence" value="ECO:0007669"/>
    <property type="project" value="UniProtKB-UniRule"/>
</dbReference>
<dbReference type="Gene3D" id="4.10.860.10">
    <property type="entry name" value="UVR domain"/>
    <property type="match status" value="1"/>
</dbReference>
<keyword evidence="9 13" id="KW-0234">DNA repair</keyword>
<keyword evidence="10 13" id="KW-0742">SOS response</keyword>
<dbReference type="InterPro" id="IPR014001">
    <property type="entry name" value="Helicase_ATP-bd"/>
</dbReference>
<dbReference type="SMART" id="SM00487">
    <property type="entry name" value="DEXDc"/>
    <property type="match status" value="1"/>
</dbReference>
<evidence type="ECO:0000256" key="1">
    <source>
        <dbReference type="ARBA" id="ARBA00004496"/>
    </source>
</evidence>
<keyword evidence="7 13" id="KW-0067">ATP-binding</keyword>
<dbReference type="InterPro" id="IPR006935">
    <property type="entry name" value="Helicase/UvrB_N"/>
</dbReference>
<keyword evidence="3 13" id="KW-0963">Cytoplasm</keyword>
<protein>
    <recommendedName>
        <fullName evidence="12 13">UvrABC system protein B</fullName>
        <shortName evidence="13">Protein UvrB</shortName>
    </recommendedName>
    <alternativeName>
        <fullName evidence="13">Excinuclease ABC subunit B</fullName>
    </alternativeName>
</protein>
<organism evidence="17 18">
    <name type="scientific">Candidatus Cardinium hertigii</name>
    <dbReference type="NCBI Taxonomy" id="247481"/>
    <lineage>
        <taxon>Bacteria</taxon>
        <taxon>Pseudomonadati</taxon>
        <taxon>Bacteroidota</taxon>
        <taxon>Cytophagia</taxon>
        <taxon>Cytophagales</taxon>
        <taxon>Amoebophilaceae</taxon>
        <taxon>Candidatus Cardinium</taxon>
    </lineage>
</organism>
<dbReference type="GO" id="GO:0009432">
    <property type="term" value="P:SOS response"/>
    <property type="evidence" value="ECO:0007669"/>
    <property type="project" value="UniProtKB-UniRule"/>
</dbReference>
<evidence type="ECO:0000256" key="10">
    <source>
        <dbReference type="ARBA" id="ARBA00023236"/>
    </source>
</evidence>
<dbReference type="Pfam" id="PF12344">
    <property type="entry name" value="UvrB"/>
    <property type="match status" value="1"/>
</dbReference>
<evidence type="ECO:0000256" key="4">
    <source>
        <dbReference type="ARBA" id="ARBA00022741"/>
    </source>
</evidence>
<dbReference type="Pfam" id="PF00271">
    <property type="entry name" value="Helicase_C"/>
    <property type="match status" value="1"/>
</dbReference>
<comment type="caution">
    <text evidence="17">The sequence shown here is derived from an EMBL/GenBank/DDBJ whole genome shotgun (WGS) entry which is preliminary data.</text>
</comment>
<dbReference type="Pfam" id="PF17757">
    <property type="entry name" value="UvrB_inter"/>
    <property type="match status" value="1"/>
</dbReference>
<evidence type="ECO:0000256" key="13">
    <source>
        <dbReference type="HAMAP-Rule" id="MF_00204"/>
    </source>
</evidence>
<dbReference type="AlphaFoldDB" id="A0A3N2QBG9"/>
<dbReference type="InterPro" id="IPR041471">
    <property type="entry name" value="UvrB_inter"/>
</dbReference>
<evidence type="ECO:0000313" key="17">
    <source>
        <dbReference type="EMBL" id="ROT47111.1"/>
    </source>
</evidence>
<dbReference type="Gene3D" id="3.40.50.300">
    <property type="entry name" value="P-loop containing nucleotide triphosphate hydrolases"/>
    <property type="match status" value="3"/>
</dbReference>
<feature type="domain" description="UVR" evidence="14">
    <location>
        <begin position="637"/>
        <end position="672"/>
    </location>
</feature>
<dbReference type="Proteomes" id="UP000270927">
    <property type="component" value="Unassembled WGS sequence"/>
</dbReference>
<keyword evidence="6 13" id="KW-0228">DNA excision</keyword>
<evidence type="ECO:0000313" key="18">
    <source>
        <dbReference type="Proteomes" id="UP000270927"/>
    </source>
</evidence>
<evidence type="ECO:0000256" key="8">
    <source>
        <dbReference type="ARBA" id="ARBA00022881"/>
    </source>
</evidence>
<dbReference type="GO" id="GO:0016887">
    <property type="term" value="F:ATP hydrolysis activity"/>
    <property type="evidence" value="ECO:0007669"/>
    <property type="project" value="InterPro"/>
</dbReference>
<dbReference type="HAMAP" id="MF_00204">
    <property type="entry name" value="UvrB"/>
    <property type="match status" value="1"/>
</dbReference>
<dbReference type="PANTHER" id="PTHR24029:SF0">
    <property type="entry name" value="UVRABC SYSTEM PROTEIN B"/>
    <property type="match status" value="1"/>
</dbReference>
<evidence type="ECO:0000256" key="7">
    <source>
        <dbReference type="ARBA" id="ARBA00022840"/>
    </source>
</evidence>
<feature type="domain" description="Helicase C-terminal" evidence="16">
    <location>
        <begin position="429"/>
        <end position="591"/>
    </location>
</feature>
<dbReference type="NCBIfam" id="NF003673">
    <property type="entry name" value="PRK05298.1"/>
    <property type="match status" value="1"/>
</dbReference>
<dbReference type="InterPro" id="IPR001650">
    <property type="entry name" value="Helicase_C-like"/>
</dbReference>
<dbReference type="PROSITE" id="PS51194">
    <property type="entry name" value="HELICASE_CTER"/>
    <property type="match status" value="1"/>
</dbReference>
<dbReference type="GO" id="GO:0005737">
    <property type="term" value="C:cytoplasm"/>
    <property type="evidence" value="ECO:0007669"/>
    <property type="project" value="UniProtKB-SubCell"/>
</dbReference>
<comment type="function">
    <text evidence="13">The UvrABC repair system catalyzes the recognition and processing of DNA lesions. A damage recognition complex composed of 2 UvrA and 2 UvrB subunits scans DNA for abnormalities. Upon binding of the UvrA(2)B(2) complex to a putative damaged site, the DNA wraps around one UvrB monomer. DNA wrap is dependent on ATP binding by UvrB and probably causes local melting of the DNA helix, facilitating insertion of UvrB beta-hairpin between the DNA strands. Then UvrB probes one DNA strand for the presence of a lesion. If a lesion is found the UvrA subunits dissociate and the UvrB-DNA preincision complex is formed. This complex is subsequently bound by UvrC and the second UvrB is released. If no lesion is found, the DNA wraps around the other UvrB subunit that will check the other stand for damage.</text>
</comment>
<evidence type="ECO:0000256" key="12">
    <source>
        <dbReference type="ARBA" id="ARBA00029504"/>
    </source>
</evidence>
<keyword evidence="18" id="KW-1185">Reference proteome</keyword>
<name>A0A3N2QBG9_9BACT</name>
<dbReference type="InterPro" id="IPR027417">
    <property type="entry name" value="P-loop_NTPase"/>
</dbReference>
<dbReference type="RefSeq" id="WP_123663363.1">
    <property type="nucleotide sequence ID" value="NZ_RARA01000026.1"/>
</dbReference>
<evidence type="ECO:0000256" key="2">
    <source>
        <dbReference type="ARBA" id="ARBA00008533"/>
    </source>
</evidence>
<evidence type="ECO:0000256" key="9">
    <source>
        <dbReference type="ARBA" id="ARBA00023204"/>
    </source>
</evidence>
<dbReference type="CDD" id="cd18790">
    <property type="entry name" value="SF2_C_UvrB"/>
    <property type="match status" value="1"/>
</dbReference>
<evidence type="ECO:0000259" key="15">
    <source>
        <dbReference type="PROSITE" id="PS51192"/>
    </source>
</evidence>
<dbReference type="GO" id="GO:0009380">
    <property type="term" value="C:excinuclease repair complex"/>
    <property type="evidence" value="ECO:0007669"/>
    <property type="project" value="InterPro"/>
</dbReference>
<dbReference type="OrthoDB" id="9806651at2"/>
<dbReference type="SMART" id="SM00490">
    <property type="entry name" value="HELICc"/>
    <property type="match status" value="1"/>
</dbReference>
<feature type="domain" description="Helicase ATP-binding" evidence="15">
    <location>
        <begin position="24"/>
        <end position="183"/>
    </location>
</feature>
<dbReference type="GO" id="GO:0009381">
    <property type="term" value="F:excinuclease ABC activity"/>
    <property type="evidence" value="ECO:0007669"/>
    <property type="project" value="UniProtKB-UniRule"/>
</dbReference>
<dbReference type="NCBIfam" id="TIGR00631">
    <property type="entry name" value="uvrb"/>
    <property type="match status" value="1"/>
</dbReference>
<dbReference type="PROSITE" id="PS51192">
    <property type="entry name" value="HELICASE_ATP_BIND_1"/>
    <property type="match status" value="1"/>
</dbReference>
<keyword evidence="8 13" id="KW-0267">Excision nuclease</keyword>
<feature type="binding site" evidence="13">
    <location>
        <begin position="37"/>
        <end position="44"/>
    </location>
    <ligand>
        <name>ATP</name>
        <dbReference type="ChEBI" id="CHEBI:30616"/>
    </ligand>
</feature>
<dbReference type="SUPFAM" id="SSF52540">
    <property type="entry name" value="P-loop containing nucleoside triphosphate hydrolases"/>
    <property type="match status" value="2"/>
</dbReference>
<dbReference type="EMBL" id="RARA01000026">
    <property type="protein sequence ID" value="ROT47111.1"/>
    <property type="molecule type" value="Genomic_DNA"/>
</dbReference>
<comment type="domain">
    <text evidence="13">The beta-hairpin motif is involved in DNA binding.</text>
</comment>